<protein>
    <submittedName>
        <fullName evidence="3">Haloacid dehalogenase</fullName>
    </submittedName>
</protein>
<dbReference type="InterPro" id="IPR023214">
    <property type="entry name" value="HAD_sf"/>
</dbReference>
<dbReference type="Gene3D" id="3.40.50.1000">
    <property type="entry name" value="HAD superfamily/HAD-like"/>
    <property type="match status" value="1"/>
</dbReference>
<dbReference type="InterPro" id="IPR006439">
    <property type="entry name" value="HAD-SF_hydro_IA"/>
</dbReference>
<dbReference type="Gene3D" id="1.10.150.240">
    <property type="entry name" value="Putative phosphatase, domain 2"/>
    <property type="match status" value="1"/>
</dbReference>
<organism evidence="3 4">
    <name type="scientific">Natronococcus amylolyticus DSM 10524</name>
    <dbReference type="NCBI Taxonomy" id="1227497"/>
    <lineage>
        <taxon>Archaea</taxon>
        <taxon>Methanobacteriati</taxon>
        <taxon>Methanobacteriota</taxon>
        <taxon>Stenosarchaea group</taxon>
        <taxon>Halobacteria</taxon>
        <taxon>Halobacteriales</taxon>
        <taxon>Natrialbaceae</taxon>
        <taxon>Natronococcus</taxon>
    </lineage>
</organism>
<sequence>MHEHTDASTRKGGLDDENLALIVMGDNTVLMTLEPDAVTTVTFDSYSTLVDVDAVESALEAHAAVDDPAPISRTWRERSMQYTLVANHLDAYETFYELNRDALEYALAAHGVDCDADEREEILSVYHDLEVFDDVRESVERLRSAGYDCYVLSNGNPEMLESMVEGAEIDDLLEGTISAHELETFKPAPELYRHAAGRTGTPIGEIAHVSALWFDVQGAVHAGMQGVWLDRKGDPKEPFGPDPDAVVEELVELADVLGA</sequence>
<keyword evidence="2" id="KW-0378">Hydrolase</keyword>
<name>L9XFH1_9EURY</name>
<dbReference type="PRINTS" id="PR00413">
    <property type="entry name" value="HADHALOGNASE"/>
</dbReference>
<keyword evidence="4" id="KW-1185">Reference proteome</keyword>
<dbReference type="PANTHER" id="PTHR43316">
    <property type="entry name" value="HYDROLASE, HALOACID DELAHOGENASE-RELATED"/>
    <property type="match status" value="1"/>
</dbReference>
<dbReference type="SFLD" id="SFLDG01129">
    <property type="entry name" value="C1.5:_HAD__Beta-PGM__Phosphata"/>
    <property type="match status" value="1"/>
</dbReference>
<dbReference type="NCBIfam" id="TIGR01428">
    <property type="entry name" value="HAD_type_II"/>
    <property type="match status" value="1"/>
</dbReference>
<evidence type="ECO:0000313" key="4">
    <source>
        <dbReference type="Proteomes" id="UP000011688"/>
    </source>
</evidence>
<evidence type="ECO:0000256" key="2">
    <source>
        <dbReference type="ARBA" id="ARBA00022801"/>
    </source>
</evidence>
<dbReference type="SUPFAM" id="SSF56784">
    <property type="entry name" value="HAD-like"/>
    <property type="match status" value="1"/>
</dbReference>
<dbReference type="PATRIC" id="fig|1227497.3.peg.1327"/>
<proteinExistence type="inferred from homology"/>
<dbReference type="EMBL" id="AOIB01000015">
    <property type="protein sequence ID" value="ELY59428.1"/>
    <property type="molecule type" value="Genomic_DNA"/>
</dbReference>
<dbReference type="InterPro" id="IPR023198">
    <property type="entry name" value="PGP-like_dom2"/>
</dbReference>
<dbReference type="PANTHER" id="PTHR43316:SF3">
    <property type="entry name" value="HALOACID DEHALOGENASE, TYPE II (AFU_ORTHOLOGUE AFUA_2G07750)-RELATED"/>
    <property type="match status" value="1"/>
</dbReference>
<comment type="caution">
    <text evidence="3">The sequence shown here is derived from an EMBL/GenBank/DDBJ whole genome shotgun (WGS) entry which is preliminary data.</text>
</comment>
<dbReference type="SFLD" id="SFLDS00003">
    <property type="entry name" value="Haloacid_Dehalogenase"/>
    <property type="match status" value="1"/>
</dbReference>
<dbReference type="InterPro" id="IPR036412">
    <property type="entry name" value="HAD-like_sf"/>
</dbReference>
<dbReference type="Proteomes" id="UP000011688">
    <property type="component" value="Unassembled WGS sequence"/>
</dbReference>
<comment type="similarity">
    <text evidence="1">Belongs to the HAD-like hydrolase superfamily. S-2-haloalkanoic acid dehalogenase family.</text>
</comment>
<dbReference type="Pfam" id="PF00702">
    <property type="entry name" value="Hydrolase"/>
    <property type="match status" value="1"/>
</dbReference>
<reference evidence="3 4" key="1">
    <citation type="journal article" date="2014" name="PLoS Genet.">
        <title>Phylogenetically driven sequencing of extremely halophilic archaea reveals strategies for static and dynamic osmo-response.</title>
        <authorList>
            <person name="Becker E.A."/>
            <person name="Seitzer P.M."/>
            <person name="Tritt A."/>
            <person name="Larsen D."/>
            <person name="Krusor M."/>
            <person name="Yao A.I."/>
            <person name="Wu D."/>
            <person name="Madern D."/>
            <person name="Eisen J.A."/>
            <person name="Darling A.E."/>
            <person name="Facciotti M.T."/>
        </authorList>
    </citation>
    <scope>NUCLEOTIDE SEQUENCE [LARGE SCALE GENOMIC DNA]</scope>
    <source>
        <strain evidence="3 4">DSM 10524</strain>
    </source>
</reference>
<dbReference type="STRING" id="1227497.C491_06448"/>
<dbReference type="GO" id="GO:0019120">
    <property type="term" value="F:hydrolase activity, acting on acid halide bonds, in C-halide compounds"/>
    <property type="evidence" value="ECO:0007669"/>
    <property type="project" value="InterPro"/>
</dbReference>
<evidence type="ECO:0000256" key="1">
    <source>
        <dbReference type="ARBA" id="ARBA00008106"/>
    </source>
</evidence>
<dbReference type="InterPro" id="IPR006328">
    <property type="entry name" value="2-HAD"/>
</dbReference>
<dbReference type="NCBIfam" id="TIGR01493">
    <property type="entry name" value="HAD-SF-IA-v2"/>
    <property type="match status" value="1"/>
</dbReference>
<dbReference type="InterPro" id="IPR051540">
    <property type="entry name" value="S-2-haloacid_dehalogenase"/>
</dbReference>
<evidence type="ECO:0000313" key="3">
    <source>
        <dbReference type="EMBL" id="ELY59428.1"/>
    </source>
</evidence>
<dbReference type="AlphaFoldDB" id="L9XFH1"/>
<gene>
    <name evidence="3" type="ORF">C491_06448</name>
</gene>
<accession>L9XFH1</accession>
<dbReference type="eggNOG" id="arCOG02291">
    <property type="taxonomic scope" value="Archaea"/>
</dbReference>
<dbReference type="CDD" id="cd02588">
    <property type="entry name" value="HAD_L2-DEX"/>
    <property type="match status" value="1"/>
</dbReference>